<evidence type="ECO:0000313" key="1">
    <source>
        <dbReference type="EMBL" id="MDX3020004.1"/>
    </source>
</evidence>
<evidence type="ECO:0000313" key="2">
    <source>
        <dbReference type="Proteomes" id="UP001272987"/>
    </source>
</evidence>
<evidence type="ECO:0008006" key="3">
    <source>
        <dbReference type="Google" id="ProtNLM"/>
    </source>
</evidence>
<dbReference type="RefSeq" id="WP_319166595.1">
    <property type="nucleotide sequence ID" value="NZ_JARAWP010000011.1"/>
</dbReference>
<name>A0ABU4LXL4_9ACTN</name>
<organism evidence="1 2">
    <name type="scientific">Streptomyces acidiscabies</name>
    <dbReference type="NCBI Taxonomy" id="42234"/>
    <lineage>
        <taxon>Bacteria</taxon>
        <taxon>Bacillati</taxon>
        <taxon>Actinomycetota</taxon>
        <taxon>Actinomycetes</taxon>
        <taxon>Kitasatosporales</taxon>
        <taxon>Streptomycetaceae</taxon>
        <taxon>Streptomyces</taxon>
    </lineage>
</organism>
<dbReference type="EMBL" id="JARAWP010000011">
    <property type="protein sequence ID" value="MDX3020004.1"/>
    <property type="molecule type" value="Genomic_DNA"/>
</dbReference>
<comment type="caution">
    <text evidence="1">The sequence shown here is derived from an EMBL/GenBank/DDBJ whole genome shotgun (WGS) entry which is preliminary data.</text>
</comment>
<proteinExistence type="predicted"/>
<gene>
    <name evidence="1" type="ORF">PV666_19245</name>
</gene>
<reference evidence="1 2" key="1">
    <citation type="journal article" date="2023" name="Microb. Genom.">
        <title>Mesoterricola silvestris gen. nov., sp. nov., Mesoterricola sediminis sp. nov., Geothrix oryzae sp. nov., Geothrix edaphica sp. nov., Geothrix rubra sp. nov., and Geothrix limicola sp. nov., six novel members of Acidobacteriota isolated from soils.</title>
        <authorList>
            <person name="Weisberg A.J."/>
            <person name="Pearce E."/>
            <person name="Kramer C.G."/>
            <person name="Chang J.H."/>
            <person name="Clarke C.R."/>
        </authorList>
    </citation>
    <scope>NUCLEOTIDE SEQUENCE [LARGE SCALE GENOMIC DNA]</scope>
    <source>
        <strain evidence="1 2">NB05-1H</strain>
    </source>
</reference>
<keyword evidence="2" id="KW-1185">Reference proteome</keyword>
<sequence>MRCSTVPSTTGAGDDPCAGEATHMLLGSVRGGEPFKNSVCQPCGESFVRKPGLQARLVALRLHMPDSVFIEIVEGHRLTENPEHETRCFDCGTAGSPTWFRFQPNGCPGRPESITVLHYSREFLQSGLDKAKKSARMWWDYAVGYLHMPVEDWQVVTDHAHYSAFFTFRGREYGVRHDLPAGRVGAEKLPNRGRPKPNIVNPDDSYNQAVFRFHNRFADSGSPYFATWTPGHANITDRELIILHAPEGQIAEVLYVPGLRGWDETTGAICDAFGPISHITLQTRIYG</sequence>
<accession>A0ABU4LXL4</accession>
<protein>
    <recommendedName>
        <fullName evidence="3">C2H2-type domain-containing protein</fullName>
    </recommendedName>
</protein>
<dbReference type="Proteomes" id="UP001272987">
    <property type="component" value="Unassembled WGS sequence"/>
</dbReference>